<name>A0ABQ5I2X0_9ASTR</name>
<feature type="region of interest" description="Disordered" evidence="1">
    <location>
        <begin position="1"/>
        <end position="23"/>
    </location>
</feature>
<gene>
    <name evidence="2" type="ORF">Tco_1083004</name>
</gene>
<evidence type="ECO:0000313" key="2">
    <source>
        <dbReference type="EMBL" id="GJT94159.1"/>
    </source>
</evidence>
<organism evidence="2 3">
    <name type="scientific">Tanacetum coccineum</name>
    <dbReference type="NCBI Taxonomy" id="301880"/>
    <lineage>
        <taxon>Eukaryota</taxon>
        <taxon>Viridiplantae</taxon>
        <taxon>Streptophyta</taxon>
        <taxon>Embryophyta</taxon>
        <taxon>Tracheophyta</taxon>
        <taxon>Spermatophyta</taxon>
        <taxon>Magnoliopsida</taxon>
        <taxon>eudicotyledons</taxon>
        <taxon>Gunneridae</taxon>
        <taxon>Pentapetalae</taxon>
        <taxon>asterids</taxon>
        <taxon>campanulids</taxon>
        <taxon>Asterales</taxon>
        <taxon>Asteraceae</taxon>
        <taxon>Asteroideae</taxon>
        <taxon>Anthemideae</taxon>
        <taxon>Anthemidinae</taxon>
        <taxon>Tanacetum</taxon>
    </lineage>
</organism>
<reference evidence="2" key="2">
    <citation type="submission" date="2022-01" db="EMBL/GenBank/DDBJ databases">
        <authorList>
            <person name="Yamashiro T."/>
            <person name="Shiraishi A."/>
            <person name="Satake H."/>
            <person name="Nakayama K."/>
        </authorList>
    </citation>
    <scope>NUCLEOTIDE SEQUENCE</scope>
</reference>
<keyword evidence="3" id="KW-1185">Reference proteome</keyword>
<accession>A0ABQ5I2X0</accession>
<proteinExistence type="predicted"/>
<dbReference type="EMBL" id="BQNB010020269">
    <property type="protein sequence ID" value="GJT94159.1"/>
    <property type="molecule type" value="Genomic_DNA"/>
</dbReference>
<dbReference type="SUPFAM" id="SSF50249">
    <property type="entry name" value="Nucleic acid-binding proteins"/>
    <property type="match status" value="1"/>
</dbReference>
<dbReference type="InterPro" id="IPR012340">
    <property type="entry name" value="NA-bd_OB-fold"/>
</dbReference>
<protein>
    <submittedName>
        <fullName evidence="2">Replication protein A 70 kDa DNA-binding subunit C-like protein</fullName>
    </submittedName>
</protein>
<evidence type="ECO:0000256" key="1">
    <source>
        <dbReference type="SAM" id="MobiDB-lite"/>
    </source>
</evidence>
<dbReference type="Gene3D" id="2.40.50.140">
    <property type="entry name" value="Nucleic acid-binding proteins"/>
    <property type="match status" value="1"/>
</dbReference>
<comment type="caution">
    <text evidence="2">The sequence shown here is derived from an EMBL/GenBank/DDBJ whole genome shotgun (WGS) entry which is preliminary data.</text>
</comment>
<reference evidence="2" key="1">
    <citation type="journal article" date="2022" name="Int. J. Mol. Sci.">
        <title>Draft Genome of Tanacetum Coccineum: Genomic Comparison of Closely Related Tanacetum-Family Plants.</title>
        <authorList>
            <person name="Yamashiro T."/>
            <person name="Shiraishi A."/>
            <person name="Nakayama K."/>
            <person name="Satake H."/>
        </authorList>
    </citation>
    <scope>NUCLEOTIDE SEQUENCE</scope>
</reference>
<dbReference type="CDD" id="cd03524">
    <property type="entry name" value="RPA2_OBF_family"/>
    <property type="match status" value="1"/>
</dbReference>
<dbReference type="Proteomes" id="UP001151760">
    <property type="component" value="Unassembled WGS sequence"/>
</dbReference>
<sequence length="148" mass="16466">MSTNSVGTKPDNKAACMNESSPTKPQEKMVWDVNAVTGRYLSTDFVVSDSRLIDFDRIEPANNKYLIDVTGYVTDVRRTNYTKTGSKNLDFYLANQRGHSLRVTLWGGLGDVLVFEIKKTLTVAADVHASCVKQKKEGLAIDSSRSRE</sequence>
<evidence type="ECO:0000313" key="3">
    <source>
        <dbReference type="Proteomes" id="UP001151760"/>
    </source>
</evidence>